<evidence type="ECO:0000313" key="3">
    <source>
        <dbReference type="Proteomes" id="UP000286947"/>
    </source>
</evidence>
<dbReference type="NCBIfam" id="NF042415">
    <property type="entry name" value="STY0301_fam"/>
    <property type="match status" value="1"/>
</dbReference>
<dbReference type="EMBL" id="PQSP01000010">
    <property type="protein sequence ID" value="RUS65708.1"/>
    <property type="molecule type" value="Genomic_DNA"/>
</dbReference>
<comment type="caution">
    <text evidence="2">The sequence shown here is derived from an EMBL/GenBank/DDBJ whole genome shotgun (WGS) entry which is preliminary data.</text>
</comment>
<dbReference type="InterPro" id="IPR049973">
    <property type="entry name" value="STY0301-like"/>
</dbReference>
<dbReference type="AlphaFoldDB" id="A0A433SAE7"/>
<gene>
    <name evidence="2" type="ORF">CUZ56_02794</name>
</gene>
<feature type="chain" id="PRO_5019519135" evidence="1">
    <location>
        <begin position="24"/>
        <end position="142"/>
    </location>
</feature>
<keyword evidence="3" id="KW-1185">Reference proteome</keyword>
<organism evidence="2 3">
    <name type="scientific">Saezia sanguinis</name>
    <dbReference type="NCBI Taxonomy" id="1965230"/>
    <lineage>
        <taxon>Bacteria</taxon>
        <taxon>Pseudomonadati</taxon>
        <taxon>Pseudomonadota</taxon>
        <taxon>Betaproteobacteria</taxon>
        <taxon>Burkholderiales</taxon>
        <taxon>Saeziaceae</taxon>
        <taxon>Saezia</taxon>
    </lineage>
</organism>
<sequence length="142" mass="15501" precursor="true">MTNMCVTRFAALAMVMFSGHALAEQTVVCPERVMLESATLSQDSIPAGFEQMARQYPLWLRGVSIYDGHPQDNADLKPDDEMAQHPSWTLEGSYPEGKWLACNYGAGATKLIMRLDDASASCTAVSEKGPVQGQINITVTCR</sequence>
<proteinExistence type="predicted"/>
<dbReference type="RefSeq" id="WP_126980954.1">
    <property type="nucleotide sequence ID" value="NZ_PQSP01000010.1"/>
</dbReference>
<accession>A0A433SAE7</accession>
<reference evidence="2 3" key="1">
    <citation type="submission" date="2018-01" db="EMBL/GenBank/DDBJ databases">
        <title>Saezia sanguinis gen. nov., sp. nov., in the order Burkholderiales isolated from human blood.</title>
        <authorList>
            <person name="Medina-Pascual M.J."/>
            <person name="Valdezate S."/>
            <person name="Monzon S."/>
            <person name="Cuesta I."/>
            <person name="Carrasco G."/>
            <person name="Villalon P."/>
            <person name="Saez-Nieto J.A."/>
        </authorList>
    </citation>
    <scope>NUCLEOTIDE SEQUENCE [LARGE SCALE GENOMIC DNA]</scope>
    <source>
        <strain evidence="2 3">CNM695-12</strain>
    </source>
</reference>
<dbReference type="OrthoDB" id="8812558at2"/>
<evidence type="ECO:0000313" key="2">
    <source>
        <dbReference type="EMBL" id="RUS65708.1"/>
    </source>
</evidence>
<evidence type="ECO:0000256" key="1">
    <source>
        <dbReference type="SAM" id="SignalP"/>
    </source>
</evidence>
<feature type="signal peptide" evidence="1">
    <location>
        <begin position="1"/>
        <end position="23"/>
    </location>
</feature>
<protein>
    <submittedName>
        <fullName evidence="2">Uncharacterized protein</fullName>
    </submittedName>
</protein>
<dbReference type="Proteomes" id="UP000286947">
    <property type="component" value="Unassembled WGS sequence"/>
</dbReference>
<keyword evidence="1" id="KW-0732">Signal</keyword>
<name>A0A433SAE7_9BURK</name>